<feature type="domain" description="AAA" evidence="1">
    <location>
        <begin position="60"/>
        <end position="239"/>
    </location>
</feature>
<evidence type="ECO:0000313" key="3">
    <source>
        <dbReference type="Proteomes" id="UP000271626"/>
    </source>
</evidence>
<dbReference type="InterPro" id="IPR025669">
    <property type="entry name" value="AAA_dom"/>
</dbReference>
<dbReference type="Proteomes" id="UP000271626">
    <property type="component" value="Chromosome"/>
</dbReference>
<dbReference type="Pfam" id="PF13614">
    <property type="entry name" value="AAA_31"/>
    <property type="match status" value="1"/>
</dbReference>
<dbReference type="Gene3D" id="3.40.50.300">
    <property type="entry name" value="P-loop containing nucleotide triphosphate hydrolases"/>
    <property type="match status" value="1"/>
</dbReference>
<gene>
    <name evidence="2" type="primary">soj_4</name>
    <name evidence="2" type="ORF">NCTC10741_04554</name>
</gene>
<name>A0A3P8MF29_TSUPA</name>
<accession>A0A3P8MF29</accession>
<dbReference type="EMBL" id="LR131273">
    <property type="protein sequence ID" value="VDR41383.1"/>
    <property type="molecule type" value="Genomic_DNA"/>
</dbReference>
<dbReference type="InterPro" id="IPR050678">
    <property type="entry name" value="DNA_Partitioning_ATPase"/>
</dbReference>
<evidence type="ECO:0000313" key="2">
    <source>
        <dbReference type="EMBL" id="VDR41383.1"/>
    </source>
</evidence>
<sequence>MDRSSALCPYRSGKNPGTLLTVNKTVLDSCNTTGSPRFRWLSCNVGRRVITVRELGGIVKIVSFFNHKGGVGKTTLIFNIGIALARAGRSILFVDADPQANLTSLALPAERYQTVLDEKRDIYHALLPVIKTTGDIADVTPELIRDNVWILPGHIRLSEFEGILPESWTSSLAGRYNGFQQTTAIQRLILSTVEKIGCDFVLIDVGPSVGALNRVILLGSDGFVVPLAPDLFSITALPSVGKSLTDWVSEWRIAREQADRTGISSDFVGSMLPGCPIPIGYISQQFASYRSAPTAAFKEWYHRIPATYDAEIPEKLSSLGIATPKPPGQLGTIRNLSSLVPRAQESNSAIFELSGAEARGAQYIRARDTFEDFSHLASAIESRLEEALNVE</sequence>
<dbReference type="AlphaFoldDB" id="A0A3P8MF29"/>
<proteinExistence type="predicted"/>
<dbReference type="OrthoDB" id="69313at2"/>
<protein>
    <submittedName>
        <fullName evidence="2">Sporulation initiation inhibitor protein soj</fullName>
    </submittedName>
</protein>
<reference evidence="2 3" key="1">
    <citation type="submission" date="2018-12" db="EMBL/GenBank/DDBJ databases">
        <authorList>
            <consortium name="Pathogen Informatics"/>
        </authorList>
    </citation>
    <scope>NUCLEOTIDE SEQUENCE [LARGE SCALE GENOMIC DNA]</scope>
    <source>
        <strain evidence="2 3">NCTC10741</strain>
    </source>
</reference>
<dbReference type="SUPFAM" id="SSF52540">
    <property type="entry name" value="P-loop containing nucleoside triphosphate hydrolases"/>
    <property type="match status" value="1"/>
</dbReference>
<dbReference type="PANTHER" id="PTHR13696:SF99">
    <property type="entry name" value="COBYRINIC ACID AC-DIAMIDE SYNTHASE"/>
    <property type="match status" value="1"/>
</dbReference>
<dbReference type="InterPro" id="IPR027417">
    <property type="entry name" value="P-loop_NTPase"/>
</dbReference>
<evidence type="ECO:0000259" key="1">
    <source>
        <dbReference type="Pfam" id="PF13614"/>
    </source>
</evidence>
<dbReference type="CDD" id="cd02042">
    <property type="entry name" value="ParAB_family"/>
    <property type="match status" value="1"/>
</dbReference>
<organism evidence="2 3">
    <name type="scientific">Tsukamurella paurometabola</name>
    <name type="common">Corynebacterium paurometabolum</name>
    <dbReference type="NCBI Taxonomy" id="2061"/>
    <lineage>
        <taxon>Bacteria</taxon>
        <taxon>Bacillati</taxon>
        <taxon>Actinomycetota</taxon>
        <taxon>Actinomycetes</taxon>
        <taxon>Mycobacteriales</taxon>
        <taxon>Tsukamurellaceae</taxon>
        <taxon>Tsukamurella</taxon>
    </lineage>
</organism>
<dbReference type="PANTHER" id="PTHR13696">
    <property type="entry name" value="P-LOOP CONTAINING NUCLEOSIDE TRIPHOSPHATE HYDROLASE"/>
    <property type="match status" value="1"/>
</dbReference>